<feature type="domain" description="Homing endonuclease LAGLIDADG" evidence="2">
    <location>
        <begin position="8"/>
        <end position="51"/>
    </location>
</feature>
<comment type="function">
    <text evidence="1">Mitochondrial DNA endonuclease involved in intron homing.</text>
</comment>
<evidence type="ECO:0000256" key="1">
    <source>
        <dbReference type="ARBA" id="ARBA00002670"/>
    </source>
</evidence>
<sequence>MVGTVRHIVNNKNQHFVQWTVNDKNHIKNVIIPLLQKYPPLTSQTYFQFEYLIKCIKNPTVDNYLITKNHKYDLQLQNFSSIDDYDNLPSYFIEWLGGFIEAEGSFCVRKNNKNYTFSIGQNFDEYLIKAICKFYSSNVKVQQKYIKYNYNKHKNIEPKYFYEISFASIKDLIKITNHCSYILQGYKYIQIINFIQNNTKLQDYMNKSGLKSVMLSCYYENKIELILGIDYAINFSSSHRN</sequence>
<dbReference type="PANTHER" id="PTHR36181">
    <property type="entry name" value="INTRON-ENCODED ENDONUCLEASE AI3-RELATED"/>
    <property type="match status" value="1"/>
</dbReference>
<dbReference type="GO" id="GO:0004519">
    <property type="term" value="F:endonuclease activity"/>
    <property type="evidence" value="ECO:0007669"/>
    <property type="project" value="InterPro"/>
</dbReference>
<proteinExistence type="predicted"/>
<dbReference type="InterPro" id="IPR051289">
    <property type="entry name" value="LAGLIDADG_Endonuclease"/>
</dbReference>
<dbReference type="Pfam" id="PF00961">
    <property type="entry name" value="LAGLIDADG_1"/>
    <property type="match status" value="1"/>
</dbReference>
<name>A0A2I6QD12_9BASI</name>
<organism evidence="3">
    <name type="scientific">Malassezia yamatoensis</name>
    <dbReference type="NCBI Taxonomy" id="253288"/>
    <lineage>
        <taxon>Eukaryota</taxon>
        <taxon>Fungi</taxon>
        <taxon>Dikarya</taxon>
        <taxon>Basidiomycota</taxon>
        <taxon>Ustilaginomycotina</taxon>
        <taxon>Malasseziomycetes</taxon>
        <taxon>Malasseziales</taxon>
        <taxon>Malasseziaceae</taxon>
        <taxon>Malassezia</taxon>
    </lineage>
</organism>
<dbReference type="GO" id="GO:0005739">
    <property type="term" value="C:mitochondrion"/>
    <property type="evidence" value="ECO:0007669"/>
    <property type="project" value="UniProtKB-ARBA"/>
</dbReference>
<dbReference type="PANTHER" id="PTHR36181:SF2">
    <property type="entry name" value="INTRON-ENCODED ENDONUCLEASE AI3-RELATED"/>
    <property type="match status" value="1"/>
</dbReference>
<accession>A0A2I6QD12</accession>
<dbReference type="EMBL" id="KY911098">
    <property type="protein sequence ID" value="AUN28274.1"/>
    <property type="molecule type" value="Genomic_DNA"/>
</dbReference>
<evidence type="ECO:0000313" key="3">
    <source>
        <dbReference type="EMBL" id="AUN28274.1"/>
    </source>
</evidence>
<dbReference type="InterPro" id="IPR004860">
    <property type="entry name" value="LAGLIDADG_dom"/>
</dbReference>
<dbReference type="AlphaFoldDB" id="A0A2I6QD12"/>
<dbReference type="SUPFAM" id="SSF55608">
    <property type="entry name" value="Homing endonucleases"/>
    <property type="match status" value="2"/>
</dbReference>
<protein>
    <recommendedName>
        <fullName evidence="2">Homing endonuclease LAGLIDADG domain-containing protein</fullName>
    </recommendedName>
</protein>
<dbReference type="InterPro" id="IPR027434">
    <property type="entry name" value="Homing_endonucl"/>
</dbReference>
<gene>
    <name evidence="3" type="primary">orf241</name>
</gene>
<reference evidence="3" key="1">
    <citation type="submission" date="2017-04" db="EMBL/GenBank/DDBJ databases">
        <authorList>
            <person name="Afonso C.L."/>
            <person name="Miller P.J."/>
            <person name="Scott M.A."/>
            <person name="Spackman E."/>
            <person name="Goraichik I."/>
            <person name="Dimitrov K.M."/>
            <person name="Suarez D.L."/>
            <person name="Swayne D.E."/>
        </authorList>
    </citation>
    <scope>NUCLEOTIDE SEQUENCE</scope>
</reference>
<keyword evidence="3" id="KW-0496">Mitochondrion</keyword>
<geneLocation type="mitochondrion" evidence="3"/>
<dbReference type="Gene3D" id="3.10.28.10">
    <property type="entry name" value="Homing endonucleases"/>
    <property type="match status" value="2"/>
</dbReference>
<evidence type="ECO:0000259" key="2">
    <source>
        <dbReference type="Pfam" id="PF00961"/>
    </source>
</evidence>